<evidence type="ECO:0000256" key="1">
    <source>
        <dbReference type="ARBA" id="ARBA00038494"/>
    </source>
</evidence>
<reference evidence="3" key="2">
    <citation type="submission" date="2014-09" db="EMBL/GenBank/DDBJ databases">
        <title>Criblamydia sequanensis harbors a mega-plasmid encoding arsenite resistance.</title>
        <authorList>
            <person name="Bertelli C."/>
            <person name="Goesmann A."/>
            <person name="Greub G."/>
        </authorList>
    </citation>
    <scope>NUCLEOTIDE SEQUENCE [LARGE SCALE GENOMIC DNA]</scope>
    <source>
        <strain evidence="3">CRIB-18</strain>
    </source>
</reference>
<keyword evidence="4" id="KW-1185">Reference proteome</keyword>
<dbReference type="Proteomes" id="UP000031552">
    <property type="component" value="Unassembled WGS sequence"/>
</dbReference>
<accession>A0A090D2M2</accession>
<dbReference type="RefSeq" id="WP_041018035.1">
    <property type="nucleotide sequence ID" value="NZ_CCEJ010000008.1"/>
</dbReference>
<evidence type="ECO:0000313" key="3">
    <source>
        <dbReference type="EMBL" id="CDR34503.1"/>
    </source>
</evidence>
<name>A0A090D2M2_9BACT</name>
<dbReference type="STRING" id="1437425.CSEC_1691"/>
<proteinExistence type="inferred from homology"/>
<gene>
    <name evidence="3" type="primary">waaE</name>
    <name evidence="3" type="ORF">CSEC_1691</name>
</gene>
<dbReference type="eggNOG" id="COG0463">
    <property type="taxonomic scope" value="Bacteria"/>
</dbReference>
<dbReference type="InterPro" id="IPR001173">
    <property type="entry name" value="Glyco_trans_2-like"/>
</dbReference>
<dbReference type="Pfam" id="PF00535">
    <property type="entry name" value="Glycos_transf_2"/>
    <property type="match status" value="1"/>
</dbReference>
<dbReference type="PANTHER" id="PTHR43630:SF2">
    <property type="entry name" value="GLYCOSYLTRANSFERASE"/>
    <property type="match status" value="1"/>
</dbReference>
<feature type="domain" description="Glycosyltransferase 2-like" evidence="2">
    <location>
        <begin position="8"/>
        <end position="149"/>
    </location>
</feature>
<dbReference type="PANTHER" id="PTHR43630">
    <property type="entry name" value="POLY-BETA-1,6-N-ACETYL-D-GLUCOSAMINE SYNTHASE"/>
    <property type="match status" value="1"/>
</dbReference>
<dbReference type="InterPro" id="IPR029044">
    <property type="entry name" value="Nucleotide-diphossugar_trans"/>
</dbReference>
<dbReference type="EMBL" id="CCEJ010000008">
    <property type="protein sequence ID" value="CDR34503.1"/>
    <property type="molecule type" value="Genomic_DNA"/>
</dbReference>
<dbReference type="GO" id="GO:0016740">
    <property type="term" value="F:transferase activity"/>
    <property type="evidence" value="ECO:0007669"/>
    <property type="project" value="UniProtKB-KW"/>
</dbReference>
<evidence type="ECO:0000313" key="4">
    <source>
        <dbReference type="Proteomes" id="UP000031552"/>
    </source>
</evidence>
<dbReference type="CDD" id="cd02511">
    <property type="entry name" value="Beta4Glucosyltransferase"/>
    <property type="match status" value="1"/>
</dbReference>
<reference evidence="3" key="1">
    <citation type="submission" date="2013-12" db="EMBL/GenBank/DDBJ databases">
        <authorList>
            <person name="Linke B."/>
        </authorList>
    </citation>
    <scope>NUCLEOTIDE SEQUENCE [LARGE SCALE GENOMIC DNA]</scope>
    <source>
        <strain evidence="3">CRIB-18</strain>
    </source>
</reference>
<evidence type="ECO:0000259" key="2">
    <source>
        <dbReference type="Pfam" id="PF00535"/>
    </source>
</evidence>
<protein>
    <submittedName>
        <fullName evidence="3">Lipopolysaccharide core biosynthesis glycosyltransferase WaaE</fullName>
    </submittedName>
</protein>
<sequence>MDFKNISFTILTKNSEKTIKATLESLQDFEEVLIYDNGSTDETIKIAKTYNNTKVFEGVFEGFGKTHNTASSLAKNDWIFSIDSDEILSPGLIQELLRLKLEENTVYAVSRKNFYNGKWIHSCGWHPDFQYRLYNRRKTCFTNAEVHEQIKVNLAQIKYLSQPLFHTSYQNLSDFLSKMQHYSELFAKENAGRKRSSPWKALLHGSFAFFKSYFLKNGVTNGYEGFVISSYNGITAFYKYLKLFEKNQSLKEASKKSVLSKD</sequence>
<dbReference type="SUPFAM" id="SSF53448">
    <property type="entry name" value="Nucleotide-diphospho-sugar transferases"/>
    <property type="match status" value="1"/>
</dbReference>
<comment type="caution">
    <text evidence="3">The sequence shown here is derived from an EMBL/GenBank/DDBJ whole genome shotgun (WGS) entry which is preliminary data.</text>
</comment>
<dbReference type="Gene3D" id="3.90.550.10">
    <property type="entry name" value="Spore Coat Polysaccharide Biosynthesis Protein SpsA, Chain A"/>
    <property type="match status" value="1"/>
</dbReference>
<dbReference type="AlphaFoldDB" id="A0A090D2M2"/>
<organism evidence="3 4">
    <name type="scientific">Candidatus Criblamydia sequanensis CRIB-18</name>
    <dbReference type="NCBI Taxonomy" id="1437425"/>
    <lineage>
        <taxon>Bacteria</taxon>
        <taxon>Pseudomonadati</taxon>
        <taxon>Chlamydiota</taxon>
        <taxon>Chlamydiia</taxon>
        <taxon>Parachlamydiales</taxon>
        <taxon>Candidatus Criblamydiaceae</taxon>
        <taxon>Candidatus Criblamydia</taxon>
    </lineage>
</organism>
<dbReference type="OrthoDB" id="9815923at2"/>
<comment type="similarity">
    <text evidence="1">Belongs to the glycosyltransferase 2 family. WaaE/KdtX subfamily.</text>
</comment>